<dbReference type="PANTHER" id="PTHR24410:SF12">
    <property type="entry name" value="BTB_POZ DOMAIN-CONTAINING PROTEIN 17"/>
    <property type="match status" value="1"/>
</dbReference>
<dbReference type="InterPro" id="IPR011333">
    <property type="entry name" value="SKP1/BTB/POZ_sf"/>
</dbReference>
<keyword evidence="4" id="KW-1185">Reference proteome</keyword>
<feature type="region of interest" description="Disordered" evidence="1">
    <location>
        <begin position="201"/>
        <end position="226"/>
    </location>
</feature>
<name>A0A8B9U296_9AVES</name>
<dbReference type="InterPro" id="IPR056184">
    <property type="entry name" value="TRAF_BTBD17"/>
</dbReference>
<evidence type="ECO:0000313" key="4">
    <source>
        <dbReference type="Proteomes" id="UP000694549"/>
    </source>
</evidence>
<organism evidence="3 4">
    <name type="scientific">Anas zonorhyncha</name>
    <name type="common">Eastern spot-billed duck</name>
    <dbReference type="NCBI Taxonomy" id="75864"/>
    <lineage>
        <taxon>Eukaryota</taxon>
        <taxon>Metazoa</taxon>
        <taxon>Chordata</taxon>
        <taxon>Craniata</taxon>
        <taxon>Vertebrata</taxon>
        <taxon>Euteleostomi</taxon>
        <taxon>Archelosauria</taxon>
        <taxon>Archosauria</taxon>
        <taxon>Dinosauria</taxon>
        <taxon>Saurischia</taxon>
        <taxon>Theropoda</taxon>
        <taxon>Coelurosauria</taxon>
        <taxon>Aves</taxon>
        <taxon>Neognathae</taxon>
        <taxon>Galloanserae</taxon>
        <taxon>Anseriformes</taxon>
        <taxon>Anatidae</taxon>
        <taxon>Anatinae</taxon>
        <taxon>Anas</taxon>
    </lineage>
</organism>
<protein>
    <submittedName>
        <fullName evidence="3">BTB domain containing 17</fullName>
    </submittedName>
</protein>
<feature type="region of interest" description="Disordered" evidence="1">
    <location>
        <begin position="253"/>
        <end position="272"/>
    </location>
</feature>
<proteinExistence type="predicted"/>
<dbReference type="Gene3D" id="3.30.710.10">
    <property type="entry name" value="Potassium Channel Kv1.1, Chain A"/>
    <property type="match status" value="1"/>
</dbReference>
<dbReference type="Proteomes" id="UP000694549">
    <property type="component" value="Unplaced"/>
</dbReference>
<dbReference type="InterPro" id="IPR051481">
    <property type="entry name" value="BTB-POZ/Galectin-3-binding"/>
</dbReference>
<dbReference type="Gene3D" id="1.25.40.420">
    <property type="match status" value="1"/>
</dbReference>
<sequence>MEQGCGVAQRGLATFPPPPVASPCLGFPGDLGSGLNRVGNGGRLPPAPPLPPTRAAEARLHAASCRASFRSRRAPRGAWPEPPPLPPPAGAPSLWGHRPASILPRPPRGARCLPTCAHHVGLSPPHFPFPLSPQAFQPRFLRRGFCRSYRNTPLGRQPGGVNWVRGCRVLVASWGRCRGCVLGRWAPSSAQSRCRDHAGDGCPGGRAGRAGPRWHSSRGEGLGGQLGTAWEPRQAPARGELPKTPHFFQPYLSSRATGPGGGTRPGSAAAPARPHLGEAQRAELGGDATAATINHSLTLLQRLQELLQNGNSSDSVLRVRTAASDEAKVFHTHQLLLSLQSEVFEGLLRNQSVLTLHEPPETAALFEKFIRYLYCGGVSILLHQAIPMHQLASKYRVWGLQRGVADYMRSHLASESSQGHVVGWYHYAVRVGDAALQESCLQFLAWNLSAVLSSAEWASVSVELLLLLLERSDLVLHSELELYTAVESWLSRRQPEEAVAERVLRAIRYPMIAPSQLFRLQAQSAVLARHHGAVRDLLFQAFQFHAASPLHFAKYFDVNCSMFLPRNYLAPSSHDAGKRLTWNALFSPRWLPVSLRPVYSDSVSGAVQAARIEDGRPRLVVTPAMSSPDFAGVSFQKTVLVGVRQQGRVLVKHAYSFHQSSDEAADFLAHADLQKRTSEYLIDNSLHLHIIVKPVYHSLIKAKK</sequence>
<dbReference type="InterPro" id="IPR000210">
    <property type="entry name" value="BTB/POZ_dom"/>
</dbReference>
<feature type="region of interest" description="Disordered" evidence="1">
    <location>
        <begin position="71"/>
        <end position="91"/>
    </location>
</feature>
<accession>A0A8B9U296</accession>
<dbReference type="CDD" id="cd18493">
    <property type="entry name" value="BACK_BTBD17"/>
    <property type="match status" value="1"/>
</dbReference>
<evidence type="ECO:0000259" key="2">
    <source>
        <dbReference type="PROSITE" id="PS50097"/>
    </source>
</evidence>
<dbReference type="Pfam" id="PF07707">
    <property type="entry name" value="BACK"/>
    <property type="match status" value="1"/>
</dbReference>
<feature type="compositionally biased region" description="Pro residues" evidence="1">
    <location>
        <begin position="80"/>
        <end position="90"/>
    </location>
</feature>
<dbReference type="SMART" id="SM00225">
    <property type="entry name" value="BTB"/>
    <property type="match status" value="1"/>
</dbReference>
<dbReference type="Pfam" id="PF00651">
    <property type="entry name" value="BTB"/>
    <property type="match status" value="1"/>
</dbReference>
<dbReference type="PANTHER" id="PTHR24410">
    <property type="entry name" value="HL07962P-RELATED"/>
    <property type="match status" value="1"/>
</dbReference>
<dbReference type="SUPFAM" id="SSF54695">
    <property type="entry name" value="POZ domain"/>
    <property type="match status" value="1"/>
</dbReference>
<dbReference type="PROSITE" id="PS50097">
    <property type="entry name" value="BTB"/>
    <property type="match status" value="1"/>
</dbReference>
<reference evidence="3" key="1">
    <citation type="submission" date="2025-08" db="UniProtKB">
        <authorList>
            <consortium name="Ensembl"/>
        </authorList>
    </citation>
    <scope>IDENTIFICATION</scope>
</reference>
<dbReference type="SMART" id="SM00875">
    <property type="entry name" value="BACK"/>
    <property type="match status" value="1"/>
</dbReference>
<dbReference type="AlphaFoldDB" id="A0A8B9U296"/>
<evidence type="ECO:0000313" key="3">
    <source>
        <dbReference type="Ensembl" id="ENSAZOP00000001219.1"/>
    </source>
</evidence>
<dbReference type="InterPro" id="IPR011705">
    <property type="entry name" value="BACK"/>
</dbReference>
<feature type="domain" description="BTB" evidence="2">
    <location>
        <begin position="313"/>
        <end position="382"/>
    </location>
</feature>
<dbReference type="Pfam" id="PF23651">
    <property type="entry name" value="TRAF_BTBD17"/>
    <property type="match status" value="1"/>
</dbReference>
<evidence type="ECO:0000256" key="1">
    <source>
        <dbReference type="SAM" id="MobiDB-lite"/>
    </source>
</evidence>
<reference evidence="3" key="2">
    <citation type="submission" date="2025-09" db="UniProtKB">
        <authorList>
            <consortium name="Ensembl"/>
        </authorList>
    </citation>
    <scope>IDENTIFICATION</scope>
</reference>
<dbReference type="Ensembl" id="ENSAZOT00000001313.1">
    <property type="protein sequence ID" value="ENSAZOP00000001219.1"/>
    <property type="gene ID" value="ENSAZOG00000000878.1"/>
</dbReference>